<dbReference type="InterPro" id="IPR036034">
    <property type="entry name" value="PDZ_sf"/>
</dbReference>
<dbReference type="PANTHER" id="PTHR46227">
    <property type="entry name" value="GLUTAMATE RECEPTOR-INTERACTING PROTEIN GRIP"/>
    <property type="match status" value="1"/>
</dbReference>
<name>A0A915EKA9_9BILA</name>
<protein>
    <submittedName>
        <fullName evidence="7">PDZ domain-containing protein</fullName>
    </submittedName>
</protein>
<dbReference type="Pfam" id="PF00595">
    <property type="entry name" value="PDZ"/>
    <property type="match status" value="2"/>
</dbReference>
<accession>A0A915EKA9</accession>
<proteinExistence type="predicted"/>
<dbReference type="SMART" id="SM00228">
    <property type="entry name" value="PDZ"/>
    <property type="match status" value="2"/>
</dbReference>
<dbReference type="Gene3D" id="2.30.42.10">
    <property type="match status" value="3"/>
</dbReference>
<dbReference type="InterPro" id="IPR043545">
    <property type="entry name" value="GRIP1/2"/>
</dbReference>
<dbReference type="GO" id="GO:0098887">
    <property type="term" value="P:neurotransmitter receptor transport, endosome to postsynaptic membrane"/>
    <property type="evidence" value="ECO:0007669"/>
    <property type="project" value="TreeGrafter"/>
</dbReference>
<dbReference type="GO" id="GO:0005737">
    <property type="term" value="C:cytoplasm"/>
    <property type="evidence" value="ECO:0007669"/>
    <property type="project" value="UniProtKB-SubCell"/>
</dbReference>
<keyword evidence="6" id="KW-1185">Reference proteome</keyword>
<evidence type="ECO:0000256" key="4">
    <source>
        <dbReference type="SAM" id="MobiDB-lite"/>
    </source>
</evidence>
<reference evidence="7" key="1">
    <citation type="submission" date="2022-11" db="UniProtKB">
        <authorList>
            <consortium name="WormBaseParasite"/>
        </authorList>
    </citation>
    <scope>IDENTIFICATION</scope>
</reference>
<dbReference type="Proteomes" id="UP000887574">
    <property type="component" value="Unplaced"/>
</dbReference>
<feature type="region of interest" description="Disordered" evidence="4">
    <location>
        <begin position="422"/>
        <end position="450"/>
    </location>
</feature>
<dbReference type="SUPFAM" id="SSF50156">
    <property type="entry name" value="PDZ domain-like"/>
    <property type="match status" value="3"/>
</dbReference>
<comment type="subcellular location">
    <subcellularLocation>
        <location evidence="1">Cytoplasm</location>
    </subcellularLocation>
</comment>
<sequence length="725" mass="78586">MTNNPSWPLERFPLLSGPGSVTGRFVQNAVGSSIPSGQICHAETMEVALHDPGRVLDEDGFEGHLDEAASSNSSTNALSFLTLSATLRLISVECCKENVIFTQLYFQAIHVLSHCGNSVNLLVEFDVIESVLPSSGQFLVKLAKRGNNLGIVCKSETNCEKGEPVIISHIRTGSVAHRSGSIQAGDRIKAIDNIALDSCTVEESMRLLQRSGNVVKLCVVKGQDQQDSEAQASNNSIVYSIELSRKSQPLGITIASSSGNTSPVVISSIAPGGLAERTGAMHVGDRIIAINGELLEGKKVAQAINLLQQSTDVVSIKLCRTLGTTEMPTGGWRCSLNNHTLSIIQSDSVSSDGSNKLETPIKSVDSAVESLEDSAEGVGANLAKLGGSSEQAWDSGLSSAADTTTTINGHVNECCACSSTANTPTTTSGGKSIQVSSHNSPSESGTRKHEEDWMRILEALETVGEEEMLKKLEDSIMSYGTEQGDQHLRLEVSNSHHYQPLTCKTTMPYYPENRNNNLLPSFQNLNCQLTKSVLPCRSQKDPMTTPIPNRRTNIYQDYATADQVGYQMPHSGRYAQSRGVEGLLLWTLPPPPMPSPKPSVQMLQSPRETKEDDSPIPFITSPTPLENEVPRRDDPGEIFSVSLIKDPRSRSFGFSVSDGDNATENWEYLPYDRVLQVNGLSTQFLNCDLAVPLLATDHVELLLLRKKTSDKPCHHHHSTKVQSPL</sequence>
<keyword evidence="3" id="KW-0677">Repeat</keyword>
<evidence type="ECO:0000256" key="1">
    <source>
        <dbReference type="ARBA" id="ARBA00004496"/>
    </source>
</evidence>
<dbReference type="WBParaSite" id="jg6846">
    <property type="protein sequence ID" value="jg6846"/>
    <property type="gene ID" value="jg6846"/>
</dbReference>
<evidence type="ECO:0000259" key="5">
    <source>
        <dbReference type="PROSITE" id="PS50106"/>
    </source>
</evidence>
<organism evidence="6 7">
    <name type="scientific">Ditylenchus dipsaci</name>
    <dbReference type="NCBI Taxonomy" id="166011"/>
    <lineage>
        <taxon>Eukaryota</taxon>
        <taxon>Metazoa</taxon>
        <taxon>Ecdysozoa</taxon>
        <taxon>Nematoda</taxon>
        <taxon>Chromadorea</taxon>
        <taxon>Rhabditida</taxon>
        <taxon>Tylenchina</taxon>
        <taxon>Tylenchomorpha</taxon>
        <taxon>Sphaerularioidea</taxon>
        <taxon>Anguinidae</taxon>
        <taxon>Anguininae</taxon>
        <taxon>Ditylenchus</taxon>
    </lineage>
</organism>
<evidence type="ECO:0000313" key="7">
    <source>
        <dbReference type="WBParaSite" id="jg6846"/>
    </source>
</evidence>
<evidence type="ECO:0000313" key="6">
    <source>
        <dbReference type="Proteomes" id="UP000887574"/>
    </source>
</evidence>
<dbReference type="AlphaFoldDB" id="A0A915EKA9"/>
<feature type="domain" description="PDZ" evidence="5">
    <location>
        <begin position="139"/>
        <end position="223"/>
    </location>
</feature>
<feature type="compositionally biased region" description="Polar residues" evidence="4">
    <location>
        <begin position="422"/>
        <end position="444"/>
    </location>
</feature>
<dbReference type="PANTHER" id="PTHR46227:SF2">
    <property type="entry name" value="FI03335P"/>
    <property type="match status" value="1"/>
</dbReference>
<feature type="region of interest" description="Disordered" evidence="4">
    <location>
        <begin position="607"/>
        <end position="633"/>
    </location>
</feature>
<keyword evidence="2" id="KW-0963">Cytoplasm</keyword>
<evidence type="ECO:0000256" key="3">
    <source>
        <dbReference type="ARBA" id="ARBA00022737"/>
    </source>
</evidence>
<dbReference type="InterPro" id="IPR001478">
    <property type="entry name" value="PDZ"/>
</dbReference>
<dbReference type="PROSITE" id="PS50106">
    <property type="entry name" value="PDZ"/>
    <property type="match status" value="2"/>
</dbReference>
<evidence type="ECO:0000256" key="2">
    <source>
        <dbReference type="ARBA" id="ARBA00022490"/>
    </source>
</evidence>
<feature type="domain" description="PDZ" evidence="5">
    <location>
        <begin position="240"/>
        <end position="322"/>
    </location>
</feature>